<dbReference type="Gene3D" id="3.40.50.300">
    <property type="entry name" value="P-loop containing nucleotide triphosphate hydrolases"/>
    <property type="match status" value="1"/>
</dbReference>
<dbReference type="PANTHER" id="PTHR42788">
    <property type="entry name" value="TAURINE IMPORT ATP-BINDING PROTEIN-RELATED"/>
    <property type="match status" value="1"/>
</dbReference>
<evidence type="ECO:0000313" key="7">
    <source>
        <dbReference type="EMBL" id="QQP93349.1"/>
    </source>
</evidence>
<geneLocation type="plasmid" evidence="7 8">
    <name>pTT6-1</name>
</geneLocation>
<sequence length="277" mass="30602">MAPDRAIRVEQVRKIYDTGRERTEAVSGVSFGVERGEFVAILGPSGCGKSTLLMMCGGLESTTSGRIEVDGAPMTQPRPSIGVMFQDASLLPWKTVLENILFPIRILKRPRAEYVERARSLIDMVGLHGFEDKKPHQLSGGMRQRVAICRALVYDPDILLMDEPFSALDAITRDEMGEALLDIWEQYTKTALFVTHSIREAVLLADRVLVMTRRPATIVEDIRIPFGRPRPRDIVGAPEFNEICVHLRSLIESGQGANGVGRRAGDGPVLQPGRRGA</sequence>
<proteinExistence type="inferred from homology"/>
<evidence type="ECO:0000256" key="2">
    <source>
        <dbReference type="ARBA" id="ARBA00022448"/>
    </source>
</evidence>
<dbReference type="InterPro" id="IPR027417">
    <property type="entry name" value="P-loop_NTPase"/>
</dbReference>
<dbReference type="PROSITE" id="PS50893">
    <property type="entry name" value="ABC_TRANSPORTER_2"/>
    <property type="match status" value="1"/>
</dbReference>
<dbReference type="SUPFAM" id="SSF52540">
    <property type="entry name" value="P-loop containing nucleoside triphosphate hydrolases"/>
    <property type="match status" value="1"/>
</dbReference>
<keyword evidence="7" id="KW-0614">Plasmid</keyword>
<dbReference type="InterPro" id="IPR050166">
    <property type="entry name" value="ABC_transporter_ATP-bind"/>
</dbReference>
<name>A0ABX7BJB5_9PROT</name>
<dbReference type="GO" id="GO:0005524">
    <property type="term" value="F:ATP binding"/>
    <property type="evidence" value="ECO:0007669"/>
    <property type="project" value="UniProtKB-KW"/>
</dbReference>
<keyword evidence="3" id="KW-0547">Nucleotide-binding</keyword>
<feature type="domain" description="ABC transporter" evidence="6">
    <location>
        <begin position="7"/>
        <end position="238"/>
    </location>
</feature>
<reference evidence="7" key="1">
    <citation type="submission" date="2021-02" db="EMBL/GenBank/DDBJ databases">
        <title>Skermanella TT6 skin isolate.</title>
        <authorList>
            <person name="Lee K."/>
            <person name="Ganzorig M."/>
        </authorList>
    </citation>
    <scope>NUCLEOTIDE SEQUENCE</scope>
    <source>
        <strain evidence="7">TT6</strain>
    </source>
</reference>
<dbReference type="SMART" id="SM00382">
    <property type="entry name" value="AAA"/>
    <property type="match status" value="1"/>
</dbReference>
<dbReference type="Proteomes" id="UP000595197">
    <property type="component" value="Plasmid pTT6-1"/>
</dbReference>
<evidence type="ECO:0000256" key="4">
    <source>
        <dbReference type="ARBA" id="ARBA00022840"/>
    </source>
</evidence>
<evidence type="ECO:0000313" key="8">
    <source>
        <dbReference type="Proteomes" id="UP000595197"/>
    </source>
</evidence>
<keyword evidence="8" id="KW-1185">Reference proteome</keyword>
<organism evidence="7 8">
    <name type="scientific">Skermanella cutis</name>
    <dbReference type="NCBI Taxonomy" id="2775420"/>
    <lineage>
        <taxon>Bacteria</taxon>
        <taxon>Pseudomonadati</taxon>
        <taxon>Pseudomonadota</taxon>
        <taxon>Alphaproteobacteria</taxon>
        <taxon>Rhodospirillales</taxon>
        <taxon>Azospirillaceae</taxon>
        <taxon>Skermanella</taxon>
    </lineage>
</organism>
<dbReference type="InterPro" id="IPR003593">
    <property type="entry name" value="AAA+_ATPase"/>
</dbReference>
<dbReference type="EMBL" id="CP067421">
    <property type="protein sequence ID" value="QQP93349.1"/>
    <property type="molecule type" value="Genomic_DNA"/>
</dbReference>
<dbReference type="InterPro" id="IPR003439">
    <property type="entry name" value="ABC_transporter-like_ATP-bd"/>
</dbReference>
<keyword evidence="2" id="KW-0813">Transport</keyword>
<gene>
    <name evidence="7" type="ORF">IGS68_30635</name>
</gene>
<dbReference type="Pfam" id="PF00005">
    <property type="entry name" value="ABC_tran"/>
    <property type="match status" value="1"/>
</dbReference>
<dbReference type="InterPro" id="IPR017871">
    <property type="entry name" value="ABC_transporter-like_CS"/>
</dbReference>
<protein>
    <submittedName>
        <fullName evidence="7">ABC transporter ATP-binding protein</fullName>
    </submittedName>
</protein>
<evidence type="ECO:0000256" key="1">
    <source>
        <dbReference type="ARBA" id="ARBA00005417"/>
    </source>
</evidence>
<dbReference type="PANTHER" id="PTHR42788:SF13">
    <property type="entry name" value="ALIPHATIC SULFONATES IMPORT ATP-BINDING PROTEIN SSUB"/>
    <property type="match status" value="1"/>
</dbReference>
<comment type="similarity">
    <text evidence="1">Belongs to the ABC transporter superfamily.</text>
</comment>
<evidence type="ECO:0000256" key="5">
    <source>
        <dbReference type="SAM" id="MobiDB-lite"/>
    </source>
</evidence>
<evidence type="ECO:0000256" key="3">
    <source>
        <dbReference type="ARBA" id="ARBA00022741"/>
    </source>
</evidence>
<dbReference type="CDD" id="cd03293">
    <property type="entry name" value="ABC_NrtD_SsuB_transporters"/>
    <property type="match status" value="1"/>
</dbReference>
<keyword evidence="4 7" id="KW-0067">ATP-binding</keyword>
<accession>A0ABX7BJB5</accession>
<evidence type="ECO:0000259" key="6">
    <source>
        <dbReference type="PROSITE" id="PS50893"/>
    </source>
</evidence>
<feature type="region of interest" description="Disordered" evidence="5">
    <location>
        <begin position="256"/>
        <end position="277"/>
    </location>
</feature>
<dbReference type="PROSITE" id="PS00211">
    <property type="entry name" value="ABC_TRANSPORTER_1"/>
    <property type="match status" value="1"/>
</dbReference>